<name>A0ABS7AJQ9_9CLOT</name>
<evidence type="ECO:0008006" key="3">
    <source>
        <dbReference type="Google" id="ProtNLM"/>
    </source>
</evidence>
<reference evidence="1 2" key="1">
    <citation type="submission" date="2021-07" db="EMBL/GenBank/DDBJ databases">
        <title>Clostridium weizhouense sp. nov., an anaerobic bacterium isolated from activated sludge of Petroleum wastewater.</title>
        <authorList>
            <person name="Li Q."/>
        </authorList>
    </citation>
    <scope>NUCLEOTIDE SEQUENCE [LARGE SCALE GENOMIC DNA]</scope>
    <source>
        <strain evidence="1 2">YB-6</strain>
    </source>
</reference>
<dbReference type="EMBL" id="JAHXPT010000001">
    <property type="protein sequence ID" value="MBW6408784.1"/>
    <property type="molecule type" value="Genomic_DNA"/>
</dbReference>
<keyword evidence="2" id="KW-1185">Reference proteome</keyword>
<gene>
    <name evidence="1" type="ORF">KYD98_01605</name>
</gene>
<protein>
    <recommendedName>
        <fullName evidence="3">Large polyvalent protein associated domain-containing protein</fullName>
    </recommendedName>
</protein>
<comment type="caution">
    <text evidence="1">The sequence shown here is derived from an EMBL/GenBank/DDBJ whole genome shotgun (WGS) entry which is preliminary data.</text>
</comment>
<dbReference type="RefSeq" id="WP_219777840.1">
    <property type="nucleotide sequence ID" value="NZ_JAHXPT010000001.1"/>
</dbReference>
<organism evidence="1 2">
    <name type="scientific">Clostridium weizhouense</name>
    <dbReference type="NCBI Taxonomy" id="2859781"/>
    <lineage>
        <taxon>Bacteria</taxon>
        <taxon>Bacillati</taxon>
        <taxon>Bacillota</taxon>
        <taxon>Clostridia</taxon>
        <taxon>Eubacteriales</taxon>
        <taxon>Clostridiaceae</taxon>
        <taxon>Clostridium</taxon>
    </lineage>
</organism>
<accession>A0ABS7AJQ9</accession>
<sequence length="117" mass="14242">MRFNLETSKLLYEVRYRNLTSKENYTYQQLYKDIDGKYFIHFIGGKYNESNIGNSYTGFVGREGNYFINDKEINLWKRIAKHIKEECQDECSIIDWEKEEKEAIEWEEYIPLEELPF</sequence>
<proteinExistence type="predicted"/>
<evidence type="ECO:0000313" key="1">
    <source>
        <dbReference type="EMBL" id="MBW6408784.1"/>
    </source>
</evidence>
<dbReference type="Proteomes" id="UP001519921">
    <property type="component" value="Unassembled WGS sequence"/>
</dbReference>
<evidence type="ECO:0000313" key="2">
    <source>
        <dbReference type="Proteomes" id="UP001519921"/>
    </source>
</evidence>